<keyword evidence="19" id="KW-1185">Reference proteome</keyword>
<dbReference type="InterPro" id="IPR015956">
    <property type="entry name" value="Peniciliin-bd_prot_C_sf"/>
</dbReference>
<comment type="catalytic activity">
    <reaction evidence="12">
        <text>Preferential cleavage: (Ac)2-L-Lys-D-Ala-|-D-Ala. Also transpeptidation of peptidyl-alanyl moieties that are N-acyl substituents of D-alanine.</text>
        <dbReference type="EC" id="3.4.16.4"/>
    </reaction>
</comment>
<dbReference type="SUPFAM" id="SSF56601">
    <property type="entry name" value="beta-lactamase/transpeptidase-like"/>
    <property type="match status" value="1"/>
</dbReference>
<evidence type="ECO:0000256" key="9">
    <source>
        <dbReference type="ARBA" id="ARBA00022960"/>
    </source>
</evidence>
<dbReference type="PANTHER" id="PTHR21581">
    <property type="entry name" value="D-ALANYL-D-ALANINE CARBOXYPEPTIDASE"/>
    <property type="match status" value="1"/>
</dbReference>
<evidence type="ECO:0000256" key="8">
    <source>
        <dbReference type="ARBA" id="ARBA00022801"/>
    </source>
</evidence>
<feature type="active site" evidence="13">
    <location>
        <position position="126"/>
    </location>
</feature>
<comment type="caution">
    <text evidence="18">The sequence shown here is derived from an EMBL/GenBank/DDBJ whole genome shotgun (WGS) entry which is preliminary data.</text>
</comment>
<dbReference type="SMART" id="SM00936">
    <property type="entry name" value="PBP5_C"/>
    <property type="match status" value="1"/>
</dbReference>
<accession>W9A881</accession>
<dbReference type="InterPro" id="IPR037167">
    <property type="entry name" value="Peptidase_S11_C_sf"/>
</dbReference>
<evidence type="ECO:0000256" key="13">
    <source>
        <dbReference type="PIRSR" id="PIRSR618044-1"/>
    </source>
</evidence>
<feature type="active site" description="Acyl-ester intermediate" evidence="13">
    <location>
        <position position="66"/>
    </location>
</feature>
<feature type="active site" description="Proton acceptor" evidence="13">
    <location>
        <position position="69"/>
    </location>
</feature>
<dbReference type="Proteomes" id="UP000028863">
    <property type="component" value="Unassembled WGS sequence"/>
</dbReference>
<dbReference type="PANTHER" id="PTHR21581:SF6">
    <property type="entry name" value="TRAFFICKING PROTEIN PARTICLE COMPLEX SUBUNIT 12"/>
    <property type="match status" value="1"/>
</dbReference>
<dbReference type="SUPFAM" id="SSF69189">
    <property type="entry name" value="Penicillin-binding protein associated domain"/>
    <property type="match status" value="1"/>
</dbReference>
<dbReference type="InterPro" id="IPR001967">
    <property type="entry name" value="Peptidase_S11_N"/>
</dbReference>
<evidence type="ECO:0000313" key="18">
    <source>
        <dbReference type="EMBL" id="CDO01979.1"/>
    </source>
</evidence>
<evidence type="ECO:0000256" key="16">
    <source>
        <dbReference type="SAM" id="SignalP"/>
    </source>
</evidence>
<dbReference type="PRINTS" id="PR00725">
    <property type="entry name" value="DADACBPTASE1"/>
</dbReference>
<evidence type="ECO:0000259" key="17">
    <source>
        <dbReference type="SMART" id="SM00936"/>
    </source>
</evidence>
<dbReference type="RefSeq" id="WP_036572734.1">
    <property type="nucleotide sequence ID" value="NZ_CABLBW010000001.1"/>
</dbReference>
<dbReference type="EC" id="3.4.16.4" evidence="4"/>
<evidence type="ECO:0000256" key="7">
    <source>
        <dbReference type="ARBA" id="ARBA00022729"/>
    </source>
</evidence>
<dbReference type="GO" id="GO:0071555">
    <property type="term" value="P:cell wall organization"/>
    <property type="evidence" value="ECO:0007669"/>
    <property type="project" value="UniProtKB-KW"/>
</dbReference>
<comment type="function">
    <text evidence="1">Removes C-terminal D-alanyl residues from sugar-peptide cell wall precursors.</text>
</comment>
<dbReference type="Pfam" id="PF07943">
    <property type="entry name" value="PBP5_C"/>
    <property type="match status" value="1"/>
</dbReference>
<keyword evidence="11" id="KW-0961">Cell wall biogenesis/degradation</keyword>
<protein>
    <recommendedName>
        <fullName evidence="4">serine-type D-Ala-D-Ala carboxypeptidase</fullName>
        <ecNumber evidence="4">3.4.16.4</ecNumber>
    </recommendedName>
</protein>
<dbReference type="GO" id="GO:0009002">
    <property type="term" value="F:serine-type D-Ala-D-Ala carboxypeptidase activity"/>
    <property type="evidence" value="ECO:0007669"/>
    <property type="project" value="UniProtKB-EC"/>
</dbReference>
<dbReference type="UniPathway" id="UPA00219"/>
<evidence type="ECO:0000256" key="12">
    <source>
        <dbReference type="ARBA" id="ARBA00034000"/>
    </source>
</evidence>
<reference evidence="18" key="2">
    <citation type="submission" date="2014-03" db="EMBL/GenBank/DDBJ databases">
        <authorList>
            <person name="Urmite Genomes"/>
        </authorList>
    </citation>
    <scope>NUCLEOTIDE SEQUENCE</scope>
    <source>
        <strain evidence="18">S1</strain>
    </source>
</reference>
<dbReference type="InterPro" id="IPR012907">
    <property type="entry name" value="Peptidase_S11_C"/>
</dbReference>
<dbReference type="InterPro" id="IPR018044">
    <property type="entry name" value="Peptidase_S11"/>
</dbReference>
<feature type="chain" id="PRO_5004916303" description="serine-type D-Ala-D-Ala carboxypeptidase" evidence="16">
    <location>
        <begin position="24"/>
        <end position="391"/>
    </location>
</feature>
<evidence type="ECO:0000256" key="5">
    <source>
        <dbReference type="ARBA" id="ARBA00022645"/>
    </source>
</evidence>
<sequence>MKKIVLLSIMLLCVFAMTLPVAAEEKSSDNSKANLAKGADSAILLERDTGKLLFDKNAHEKLPPASMTKIMTLLLIMEQLEKGSLKLDETVRVSERAASMGGSQIFLEAGEEMTVNDLLKGIAIASGNDASVAMAERVAGSEEEFVSLMNKKVKELKLKDTKFQNTTGLPADDHYSTAYDMAIIAKELLKYESITNYTSVYEDYLRKGQENEFWLVNTNKLVRFYPGVDGLKTGFTNEAKYCLTATAEKDGMRVIAVVMGAKTTKERNASVSEMLDYAFNKFQTNKLFKKGDVITTLRLTKAEKKKNDVVASESISTLHAKGDSVDSITTEVKMKQDLVLPIKKGDHVGTLIVKDGDKVLSESQLTVKDTIEKASYYTLMKRSLQKLVKFD</sequence>
<keyword evidence="8" id="KW-0378">Hydrolase</keyword>
<dbReference type="EMBL" id="CCAX010000001">
    <property type="protein sequence ID" value="CDO01979.1"/>
    <property type="molecule type" value="Genomic_DNA"/>
</dbReference>
<dbReference type="GO" id="GO:0006508">
    <property type="term" value="P:proteolysis"/>
    <property type="evidence" value="ECO:0007669"/>
    <property type="project" value="UniProtKB-KW"/>
</dbReference>
<keyword evidence="7 16" id="KW-0732">Signal</keyword>
<evidence type="ECO:0000256" key="6">
    <source>
        <dbReference type="ARBA" id="ARBA00022670"/>
    </source>
</evidence>
<feature type="signal peptide" evidence="16">
    <location>
        <begin position="1"/>
        <end position="23"/>
    </location>
</feature>
<comment type="similarity">
    <text evidence="3 15">Belongs to the peptidase S11 family.</text>
</comment>
<evidence type="ECO:0000256" key="1">
    <source>
        <dbReference type="ARBA" id="ARBA00003217"/>
    </source>
</evidence>
<comment type="pathway">
    <text evidence="2">Cell wall biogenesis; peptidoglycan biosynthesis.</text>
</comment>
<gene>
    <name evidence="18" type="primary">dacF</name>
    <name evidence="18" type="ORF">BN988_00433</name>
</gene>
<evidence type="ECO:0000256" key="4">
    <source>
        <dbReference type="ARBA" id="ARBA00012448"/>
    </source>
</evidence>
<evidence type="ECO:0000256" key="10">
    <source>
        <dbReference type="ARBA" id="ARBA00022984"/>
    </source>
</evidence>
<evidence type="ECO:0000256" key="3">
    <source>
        <dbReference type="ARBA" id="ARBA00007164"/>
    </source>
</evidence>
<reference evidence="18" key="1">
    <citation type="submission" date="2014-03" db="EMBL/GenBank/DDBJ databases">
        <title>Draft genome sequencing of Oceanobacillus picturae strain S1 isolated from human gut.</title>
        <authorList>
            <person name="Croce O."/>
            <person name="Lagier J.C."/>
            <person name="Raoult D."/>
        </authorList>
    </citation>
    <scope>NUCLEOTIDE SEQUENCE [LARGE SCALE GENOMIC DNA]</scope>
    <source>
        <strain evidence="18">S1</strain>
    </source>
</reference>
<evidence type="ECO:0000256" key="11">
    <source>
        <dbReference type="ARBA" id="ARBA00023316"/>
    </source>
</evidence>
<feature type="domain" description="Peptidase S11 D-Ala-D-Ala carboxypeptidase A C-terminal" evidence="17">
    <location>
        <begin position="282"/>
        <end position="373"/>
    </location>
</feature>
<dbReference type="InterPro" id="IPR012338">
    <property type="entry name" value="Beta-lactam/transpept-like"/>
</dbReference>
<dbReference type="AlphaFoldDB" id="W9A881"/>
<keyword evidence="6" id="KW-0645">Protease</keyword>
<organism evidence="18 19">
    <name type="scientific">Oceanobacillus picturae</name>
    <dbReference type="NCBI Taxonomy" id="171693"/>
    <lineage>
        <taxon>Bacteria</taxon>
        <taxon>Bacillati</taxon>
        <taxon>Bacillota</taxon>
        <taxon>Bacilli</taxon>
        <taxon>Bacillales</taxon>
        <taxon>Bacillaceae</taxon>
        <taxon>Oceanobacillus</taxon>
    </lineage>
</organism>
<dbReference type="eggNOG" id="COG1686">
    <property type="taxonomic scope" value="Bacteria"/>
</dbReference>
<evidence type="ECO:0000256" key="2">
    <source>
        <dbReference type="ARBA" id="ARBA00004752"/>
    </source>
</evidence>
<dbReference type="GO" id="GO:0009252">
    <property type="term" value="P:peptidoglycan biosynthetic process"/>
    <property type="evidence" value="ECO:0007669"/>
    <property type="project" value="UniProtKB-UniPathway"/>
</dbReference>
<dbReference type="Gene3D" id="2.60.410.10">
    <property type="entry name" value="D-Ala-D-Ala carboxypeptidase, C-terminal domain"/>
    <property type="match status" value="1"/>
</dbReference>
<dbReference type="Gene3D" id="3.40.710.10">
    <property type="entry name" value="DD-peptidase/beta-lactamase superfamily"/>
    <property type="match status" value="1"/>
</dbReference>
<proteinExistence type="inferred from homology"/>
<keyword evidence="5 18" id="KW-0121">Carboxypeptidase</keyword>
<dbReference type="Pfam" id="PF00768">
    <property type="entry name" value="Peptidase_S11"/>
    <property type="match status" value="1"/>
</dbReference>
<keyword evidence="10" id="KW-0573">Peptidoglycan synthesis</keyword>
<feature type="binding site" evidence="14">
    <location>
        <position position="232"/>
    </location>
    <ligand>
        <name>substrate</name>
    </ligand>
</feature>
<name>W9A881_9BACI</name>
<evidence type="ECO:0000256" key="14">
    <source>
        <dbReference type="PIRSR" id="PIRSR618044-2"/>
    </source>
</evidence>
<evidence type="ECO:0000313" key="19">
    <source>
        <dbReference type="Proteomes" id="UP000028863"/>
    </source>
</evidence>
<evidence type="ECO:0000256" key="15">
    <source>
        <dbReference type="RuleBase" id="RU004016"/>
    </source>
</evidence>
<keyword evidence="9" id="KW-0133">Cell shape</keyword>
<dbReference type="STRING" id="171693.BN988_00433"/>
<dbReference type="GO" id="GO:0008360">
    <property type="term" value="P:regulation of cell shape"/>
    <property type="evidence" value="ECO:0007669"/>
    <property type="project" value="UniProtKB-KW"/>
</dbReference>